<evidence type="ECO:0000256" key="3">
    <source>
        <dbReference type="ARBA" id="ARBA00022448"/>
    </source>
</evidence>
<name>A0ABT1CN23_9HYPH</name>
<comment type="caution">
    <text evidence="10">The sequence shown here is derived from an EMBL/GenBank/DDBJ whole genome shotgun (WGS) entry which is preliminary data.</text>
</comment>
<feature type="domain" description="EamA" evidence="9">
    <location>
        <begin position="17"/>
        <end position="151"/>
    </location>
</feature>
<evidence type="ECO:0000256" key="8">
    <source>
        <dbReference type="SAM" id="Phobius"/>
    </source>
</evidence>
<feature type="transmembrane region" description="Helical" evidence="8">
    <location>
        <begin position="47"/>
        <end position="68"/>
    </location>
</feature>
<protein>
    <submittedName>
        <fullName evidence="10">EamA family transporter RarD</fullName>
    </submittedName>
</protein>
<dbReference type="InterPro" id="IPR037185">
    <property type="entry name" value="EmrE-like"/>
</dbReference>
<dbReference type="PANTHER" id="PTHR22911">
    <property type="entry name" value="ACYL-MALONYL CONDENSING ENZYME-RELATED"/>
    <property type="match status" value="1"/>
</dbReference>
<dbReference type="EMBL" id="JAAAML010000001">
    <property type="protein sequence ID" value="MCO6407592.1"/>
    <property type="molecule type" value="Genomic_DNA"/>
</dbReference>
<reference evidence="10 11" key="1">
    <citation type="submission" date="2020-01" db="EMBL/GenBank/DDBJ databases">
        <title>Genomes of bacteria type strains.</title>
        <authorList>
            <person name="Chen J."/>
            <person name="Zhu S."/>
            <person name="Yang J."/>
        </authorList>
    </citation>
    <scope>NUCLEOTIDE SEQUENCE [LARGE SCALE GENOMIC DNA]</scope>
    <source>
        <strain evidence="10 11">DSM 16655</strain>
    </source>
</reference>
<feature type="transmembrane region" description="Helical" evidence="8">
    <location>
        <begin position="80"/>
        <end position="100"/>
    </location>
</feature>
<feature type="transmembrane region" description="Helical" evidence="8">
    <location>
        <begin position="18"/>
        <end position="35"/>
    </location>
</feature>
<feature type="transmembrane region" description="Helical" evidence="8">
    <location>
        <begin position="159"/>
        <end position="175"/>
    </location>
</feature>
<feature type="transmembrane region" description="Helical" evidence="8">
    <location>
        <begin position="250"/>
        <end position="269"/>
    </location>
</feature>
<evidence type="ECO:0000259" key="9">
    <source>
        <dbReference type="Pfam" id="PF00892"/>
    </source>
</evidence>
<dbReference type="Proteomes" id="UP001320715">
    <property type="component" value="Unassembled WGS sequence"/>
</dbReference>
<comment type="subcellular location">
    <subcellularLocation>
        <location evidence="1">Cell membrane</location>
        <topology evidence="1">Multi-pass membrane protein</topology>
    </subcellularLocation>
</comment>
<sequence>MATRKAPAAYDEDTPRGFAFALVAYLLWGFLPFYMKAVSHIPAVEVVAHRVVWSVPIAAVVLILLGRTQDIRAAFRSPRTMGMALITAGLITVNWSIYVWSIAAGRAIETALGYYINPLFSIFLGAILLRESLDGRQKAAIALAVAAVGILAWESGGVPWVSVGLALSWGFYAFFKKSLPVGPNQGFFLEVLILTVPALGFIIYTEINGTGHFGDTGPADMLLLMGCGVVTAVPLMIYANGAKLLRLSTIGIMQYIAPTMIFFIAVFAFKEPFGPYKLAAFVLIWIALAIYTSSLLRSRRARQAAAAATAVNPPG</sequence>
<dbReference type="InterPro" id="IPR000620">
    <property type="entry name" value="EamA_dom"/>
</dbReference>
<keyword evidence="7 8" id="KW-0472">Membrane</keyword>
<keyword evidence="6 8" id="KW-1133">Transmembrane helix</keyword>
<feature type="transmembrane region" description="Helical" evidence="8">
    <location>
        <begin position="187"/>
        <end position="207"/>
    </location>
</feature>
<evidence type="ECO:0000256" key="6">
    <source>
        <dbReference type="ARBA" id="ARBA00022989"/>
    </source>
</evidence>
<keyword evidence="5 8" id="KW-0812">Transmembrane</keyword>
<dbReference type="Pfam" id="PF00892">
    <property type="entry name" value="EamA"/>
    <property type="match status" value="2"/>
</dbReference>
<keyword evidence="11" id="KW-1185">Reference proteome</keyword>
<gene>
    <name evidence="10" type="primary">rarD</name>
    <name evidence="10" type="ORF">GTW23_05340</name>
</gene>
<evidence type="ECO:0000313" key="11">
    <source>
        <dbReference type="Proteomes" id="UP001320715"/>
    </source>
</evidence>
<keyword evidence="4" id="KW-1003">Cell membrane</keyword>
<dbReference type="InterPro" id="IPR004626">
    <property type="entry name" value="RarD"/>
</dbReference>
<evidence type="ECO:0000256" key="4">
    <source>
        <dbReference type="ARBA" id="ARBA00022475"/>
    </source>
</evidence>
<proteinExistence type="inferred from homology"/>
<evidence type="ECO:0000256" key="2">
    <source>
        <dbReference type="ARBA" id="ARBA00007362"/>
    </source>
</evidence>
<dbReference type="PANTHER" id="PTHR22911:SF137">
    <property type="entry name" value="SOLUTE CARRIER FAMILY 35 MEMBER G2-RELATED"/>
    <property type="match status" value="1"/>
</dbReference>
<feature type="transmembrane region" description="Helical" evidence="8">
    <location>
        <begin position="275"/>
        <end position="296"/>
    </location>
</feature>
<dbReference type="SUPFAM" id="SSF103481">
    <property type="entry name" value="Multidrug resistance efflux transporter EmrE"/>
    <property type="match status" value="2"/>
</dbReference>
<feature type="transmembrane region" description="Helical" evidence="8">
    <location>
        <begin position="219"/>
        <end position="238"/>
    </location>
</feature>
<evidence type="ECO:0000313" key="10">
    <source>
        <dbReference type="EMBL" id="MCO6407592.1"/>
    </source>
</evidence>
<feature type="transmembrane region" description="Helical" evidence="8">
    <location>
        <begin position="112"/>
        <end position="129"/>
    </location>
</feature>
<comment type="similarity">
    <text evidence="2">Belongs to the EamA transporter family.</text>
</comment>
<keyword evidence="3" id="KW-0813">Transport</keyword>
<evidence type="ECO:0000256" key="1">
    <source>
        <dbReference type="ARBA" id="ARBA00004651"/>
    </source>
</evidence>
<evidence type="ECO:0000256" key="7">
    <source>
        <dbReference type="ARBA" id="ARBA00023136"/>
    </source>
</evidence>
<accession>A0ABT1CN23</accession>
<dbReference type="RefSeq" id="WP_252914912.1">
    <property type="nucleotide sequence ID" value="NZ_JAAAML010000001.1"/>
</dbReference>
<organism evidence="10 11">
    <name type="scientific">Hoeflea alexandrii</name>
    <dbReference type="NCBI Taxonomy" id="288436"/>
    <lineage>
        <taxon>Bacteria</taxon>
        <taxon>Pseudomonadati</taxon>
        <taxon>Pseudomonadota</taxon>
        <taxon>Alphaproteobacteria</taxon>
        <taxon>Hyphomicrobiales</taxon>
        <taxon>Rhizobiaceae</taxon>
        <taxon>Hoeflea</taxon>
    </lineage>
</organism>
<feature type="domain" description="EamA" evidence="9">
    <location>
        <begin position="163"/>
        <end position="291"/>
    </location>
</feature>
<dbReference type="NCBIfam" id="TIGR00688">
    <property type="entry name" value="rarD"/>
    <property type="match status" value="1"/>
</dbReference>
<evidence type="ECO:0000256" key="5">
    <source>
        <dbReference type="ARBA" id="ARBA00022692"/>
    </source>
</evidence>